<dbReference type="GeneID" id="105268088"/>
<sequence length="179" mass="19926">MLYESSSILTNTQRDALFDKMIFLFLSIISIFSSISLSSCEEYPDLGHNLQGNPWKCSSTSMIMLCSRPDLASFCKVSDYCTFGKQQEHIAGIVHDSNGDNEDTKVLLDSSGDFSKVAISGDVKKPPGFLSTNVFGTVTYDPPLKDKKNNRVFGRVAWYPSANSDNEFPYGKMVYDPNE</sequence>
<evidence type="ECO:0000313" key="1">
    <source>
        <dbReference type="Proteomes" id="UP000694866"/>
    </source>
</evidence>
<proteinExistence type="predicted"/>
<dbReference type="KEGG" id="fas:105268088"/>
<dbReference type="AlphaFoldDB" id="A0A9R1U1K2"/>
<protein>
    <submittedName>
        <fullName evidence="2">Uncharacterized protein</fullName>
    </submittedName>
</protein>
<dbReference type="Proteomes" id="UP000694866">
    <property type="component" value="Unplaced"/>
</dbReference>
<name>A0A9R1U1K2_9HYME</name>
<keyword evidence="1" id="KW-1185">Reference proteome</keyword>
<organism evidence="1 2">
    <name type="scientific">Fopius arisanus</name>
    <dbReference type="NCBI Taxonomy" id="64838"/>
    <lineage>
        <taxon>Eukaryota</taxon>
        <taxon>Metazoa</taxon>
        <taxon>Ecdysozoa</taxon>
        <taxon>Arthropoda</taxon>
        <taxon>Hexapoda</taxon>
        <taxon>Insecta</taxon>
        <taxon>Pterygota</taxon>
        <taxon>Neoptera</taxon>
        <taxon>Endopterygota</taxon>
        <taxon>Hymenoptera</taxon>
        <taxon>Apocrita</taxon>
        <taxon>Ichneumonoidea</taxon>
        <taxon>Braconidae</taxon>
        <taxon>Opiinae</taxon>
        <taxon>Fopius</taxon>
    </lineage>
</organism>
<dbReference type="RefSeq" id="XP_011305666.1">
    <property type="nucleotide sequence ID" value="XM_011307364.1"/>
</dbReference>
<reference evidence="2" key="1">
    <citation type="submission" date="2025-08" db="UniProtKB">
        <authorList>
            <consortium name="RefSeq"/>
        </authorList>
    </citation>
    <scope>IDENTIFICATION</scope>
    <source>
        <strain evidence="2">USDA-PBARC FA_bdor</strain>
        <tissue evidence="2">Whole organism</tissue>
    </source>
</reference>
<gene>
    <name evidence="2" type="primary">LOC105268088</name>
</gene>
<evidence type="ECO:0000313" key="2">
    <source>
        <dbReference type="RefSeq" id="XP_011305666.1"/>
    </source>
</evidence>
<accession>A0A9R1U1K2</accession>